<evidence type="ECO:0000313" key="5">
    <source>
        <dbReference type="Proteomes" id="UP000482634"/>
    </source>
</evidence>
<dbReference type="Gene3D" id="3.40.190.10">
    <property type="entry name" value="Periplasmic binding protein-like II"/>
    <property type="match status" value="3"/>
</dbReference>
<evidence type="ECO:0000259" key="3">
    <source>
        <dbReference type="Pfam" id="PF00497"/>
    </source>
</evidence>
<proteinExistence type="inferred from homology"/>
<sequence>ADAFIGDAISADYLIGKNLRETLQISHYVKPQRSFFGFALARDNALLLEVLNKALASITDSDRLNVMRRWSSGVSSILLNRAELQLTPAERAWIEQHPSVRVVINKYFAPLSFFDANQQFRGITADVLQQISLRSGLTFQIIESDSVPAMVSLVENGDAEVVGALNYGIERARTLAFTRPYLANPRVLVTGMRDTAIKHPDQLNGKRLAVIRSTPVSAELRRRYPDIKLIEV</sequence>
<dbReference type="PANTHER" id="PTHR35936:SF37">
    <property type="entry name" value="AMINO ACID ABC TRANSPORTER SUBSTRATE-BINDING PROTEIN"/>
    <property type="match status" value="1"/>
</dbReference>
<evidence type="ECO:0000256" key="2">
    <source>
        <dbReference type="ARBA" id="ARBA00022729"/>
    </source>
</evidence>
<dbReference type="PANTHER" id="PTHR35936">
    <property type="entry name" value="MEMBRANE-BOUND LYTIC MUREIN TRANSGLYCOSYLASE F"/>
    <property type="match status" value="1"/>
</dbReference>
<keyword evidence="2" id="KW-0732">Signal</keyword>
<dbReference type="EMBL" id="JAAHBU010000378">
    <property type="protein sequence ID" value="NER66050.1"/>
    <property type="molecule type" value="Genomic_DNA"/>
</dbReference>
<dbReference type="AlphaFoldDB" id="A0A6B3P102"/>
<evidence type="ECO:0000313" key="4">
    <source>
        <dbReference type="EMBL" id="NER66050.1"/>
    </source>
</evidence>
<name>A0A6B3P102_9PSED</name>
<dbReference type="Pfam" id="PF00497">
    <property type="entry name" value="SBP_bac_3"/>
    <property type="match status" value="1"/>
</dbReference>
<accession>A0A6B3P102</accession>
<gene>
    <name evidence="4" type="ORF">G3436_22020</name>
</gene>
<dbReference type="Proteomes" id="UP000482634">
    <property type="component" value="Unassembled WGS sequence"/>
</dbReference>
<comment type="caution">
    <text evidence="4">The sequence shown here is derived from an EMBL/GenBank/DDBJ whole genome shotgun (WGS) entry which is preliminary data.</text>
</comment>
<feature type="non-terminal residue" evidence="4">
    <location>
        <position position="232"/>
    </location>
</feature>
<organism evidence="4 5">
    <name type="scientific">Pseudomonas brassicae</name>
    <dbReference type="NCBI Taxonomy" id="2708063"/>
    <lineage>
        <taxon>Bacteria</taxon>
        <taxon>Pseudomonadati</taxon>
        <taxon>Pseudomonadota</taxon>
        <taxon>Gammaproteobacteria</taxon>
        <taxon>Pseudomonadales</taxon>
        <taxon>Pseudomonadaceae</taxon>
        <taxon>Pseudomonas</taxon>
    </lineage>
</organism>
<dbReference type="InterPro" id="IPR001638">
    <property type="entry name" value="Solute-binding_3/MltF_N"/>
</dbReference>
<dbReference type="RefSeq" id="WP_163949432.1">
    <property type="nucleotide sequence ID" value="NZ_JAAHBU010000378.1"/>
</dbReference>
<reference evidence="4 5" key="1">
    <citation type="submission" date="2020-02" db="EMBL/GenBank/DDBJ databases">
        <title>Broccoli isolated Pseudomonas sp.</title>
        <authorList>
            <person name="Fujikawa T."/>
            <person name="Sawada H."/>
        </authorList>
    </citation>
    <scope>NUCLEOTIDE SEQUENCE [LARGE SCALE GENOMIC DNA]</scope>
    <source>
        <strain evidence="4 5">MAFF212427</strain>
    </source>
</reference>
<feature type="non-terminal residue" evidence="4">
    <location>
        <position position="1"/>
    </location>
</feature>
<comment type="similarity">
    <text evidence="1">Belongs to the bacterial solute-binding protein 3 family.</text>
</comment>
<protein>
    <submittedName>
        <fullName evidence="4">Transporter substrate-binding domain-containing protein</fullName>
    </submittedName>
</protein>
<feature type="domain" description="Solute-binding protein family 3/N-terminal" evidence="3">
    <location>
        <begin position="100"/>
        <end position="190"/>
    </location>
</feature>
<evidence type="ECO:0000256" key="1">
    <source>
        <dbReference type="ARBA" id="ARBA00010333"/>
    </source>
</evidence>
<keyword evidence="5" id="KW-1185">Reference proteome</keyword>
<dbReference type="SUPFAM" id="SSF53850">
    <property type="entry name" value="Periplasmic binding protein-like II"/>
    <property type="match status" value="2"/>
</dbReference>